<comment type="caution">
    <text evidence="19">The sequence shown here is derived from an EMBL/GenBank/DDBJ whole genome shotgun (WGS) entry which is preliminary data.</text>
</comment>
<evidence type="ECO:0000256" key="11">
    <source>
        <dbReference type="ARBA" id="ARBA00022824"/>
    </source>
</evidence>
<feature type="region of interest" description="Disordered" evidence="16">
    <location>
        <begin position="394"/>
        <end position="428"/>
    </location>
</feature>
<evidence type="ECO:0000256" key="2">
    <source>
        <dbReference type="ARBA" id="ARBA00004477"/>
    </source>
</evidence>
<evidence type="ECO:0000256" key="14">
    <source>
        <dbReference type="ARBA" id="ARBA00023136"/>
    </source>
</evidence>
<feature type="domain" description="RING-type" evidence="18">
    <location>
        <begin position="346"/>
        <end position="384"/>
    </location>
</feature>
<dbReference type="InterPro" id="IPR058051">
    <property type="entry name" value="Znf_RING_synoviolin"/>
</dbReference>
<accession>A0AAV9B253</accession>
<feature type="transmembrane region" description="Helical" evidence="17">
    <location>
        <begin position="195"/>
        <end position="213"/>
    </location>
</feature>
<feature type="transmembrane region" description="Helical" evidence="17">
    <location>
        <begin position="97"/>
        <end position="115"/>
    </location>
</feature>
<comment type="catalytic activity">
    <reaction evidence="1">
        <text>S-ubiquitinyl-[E2 ubiquitin-conjugating enzyme]-L-cysteine + [acceptor protein]-L-lysine = [E2 ubiquitin-conjugating enzyme]-L-cysteine + N(6)-ubiquitinyl-[acceptor protein]-L-lysine.</text>
        <dbReference type="EC" id="2.3.2.27"/>
    </reaction>
</comment>
<evidence type="ECO:0000256" key="4">
    <source>
        <dbReference type="ARBA" id="ARBA00010089"/>
    </source>
</evidence>
<feature type="transmembrane region" description="Helical" evidence="17">
    <location>
        <begin position="157"/>
        <end position="174"/>
    </location>
</feature>
<dbReference type="SUPFAM" id="SSF57850">
    <property type="entry name" value="RING/U-box"/>
    <property type="match status" value="1"/>
</dbReference>
<evidence type="ECO:0000256" key="7">
    <source>
        <dbReference type="ARBA" id="ARBA00022692"/>
    </source>
</evidence>
<gene>
    <name evidence="19" type="ORF">QJS04_geneDACA005879</name>
</gene>
<evidence type="ECO:0000256" key="1">
    <source>
        <dbReference type="ARBA" id="ARBA00000900"/>
    </source>
</evidence>
<keyword evidence="13 17" id="KW-1133">Transmembrane helix</keyword>
<dbReference type="GO" id="GO:0036503">
    <property type="term" value="P:ERAD pathway"/>
    <property type="evidence" value="ECO:0007669"/>
    <property type="project" value="TreeGrafter"/>
</dbReference>
<keyword evidence="10" id="KW-0833">Ubl conjugation pathway</keyword>
<dbReference type="InterPro" id="IPR013083">
    <property type="entry name" value="Znf_RING/FYVE/PHD"/>
</dbReference>
<dbReference type="Proteomes" id="UP001179952">
    <property type="component" value="Unassembled WGS sequence"/>
</dbReference>
<evidence type="ECO:0000256" key="10">
    <source>
        <dbReference type="ARBA" id="ARBA00022786"/>
    </source>
</evidence>
<evidence type="ECO:0000256" key="17">
    <source>
        <dbReference type="SAM" id="Phobius"/>
    </source>
</evidence>
<evidence type="ECO:0000256" key="9">
    <source>
        <dbReference type="ARBA" id="ARBA00022771"/>
    </source>
</evidence>
<dbReference type="EC" id="2.3.2.27" evidence="5"/>
<feature type="compositionally biased region" description="Polar residues" evidence="16">
    <location>
        <begin position="410"/>
        <end position="420"/>
    </location>
</feature>
<dbReference type="Gene3D" id="3.30.40.10">
    <property type="entry name" value="Zinc/RING finger domain, C3HC4 (zinc finger)"/>
    <property type="match status" value="1"/>
</dbReference>
<keyword evidence="11" id="KW-0256">Endoplasmic reticulum</keyword>
<dbReference type="CDD" id="cd16479">
    <property type="entry name" value="RING-H2_synoviolin"/>
    <property type="match status" value="1"/>
</dbReference>
<comment type="subcellular location">
    <subcellularLocation>
        <location evidence="2">Endoplasmic reticulum membrane</location>
        <topology evidence="2">Multi-pass membrane protein</topology>
    </subcellularLocation>
</comment>
<name>A0AAV9B253_ACOGR</name>
<keyword evidence="14 17" id="KW-0472">Membrane</keyword>
<comment type="pathway">
    <text evidence="3">Protein modification; protein ubiquitination.</text>
</comment>
<evidence type="ECO:0000256" key="13">
    <source>
        <dbReference type="ARBA" id="ARBA00022989"/>
    </source>
</evidence>
<keyword evidence="6" id="KW-0808">Transferase</keyword>
<evidence type="ECO:0000256" key="8">
    <source>
        <dbReference type="ARBA" id="ARBA00022723"/>
    </source>
</evidence>
<protein>
    <recommendedName>
        <fullName evidence="5">RING-type E3 ubiquitin transferase</fullName>
        <ecNumber evidence="5">2.3.2.27</ecNumber>
    </recommendedName>
</protein>
<keyword evidence="7 17" id="KW-0812">Transmembrane</keyword>
<dbReference type="AlphaFoldDB" id="A0AAV9B253"/>
<evidence type="ECO:0000256" key="12">
    <source>
        <dbReference type="ARBA" id="ARBA00022833"/>
    </source>
</evidence>
<feature type="transmembrane region" description="Helical" evidence="17">
    <location>
        <begin position="233"/>
        <end position="255"/>
    </location>
</feature>
<evidence type="ECO:0000256" key="5">
    <source>
        <dbReference type="ARBA" id="ARBA00012483"/>
    </source>
</evidence>
<dbReference type="PANTHER" id="PTHR22763:SF184">
    <property type="entry name" value="E3 UBIQUITIN-PROTEIN LIGASE SYNOVIOLIN"/>
    <property type="match status" value="1"/>
</dbReference>
<sequence>MIGQHLCDDAQTERETTAKITSIVDQKKKKKKKNKDPQIDSRVSISDRRQCQNQMMKLRTYACLSLLATAIAIHNAFRSRGQFYPAAVHLSTSKICLVLLLNTAIVAMYVSARIVQRLFLGRLREAEIETLNERSWRELMEILFAITIFRQDFTVAFFSMVAALFVIKALHWLAQKRIEHVETTPSVSHLSHLRICGFLVFLLAVDSMFLYSYAAHLYETWQPSVSLYFAFEYMILGTTAMAVSIKYIFFVIDILMEGQFEKKATYTFHLELVRDLLHLSMYLCFFLTIFVNYGIPLHLIHELYATFRNFRIRVADYIRYRKITSNMNERFPDATPEELQASDATCIICREEMVTAKKLRCGHLFHVHCLRSWLERQTTCPICRSVVVPPENGTVGTGQQGGPSPPHQTGAGSRNDTSAQDPGVGAAGVSLNHHQTRLQAAAAAASVYGKSFVFPPPNTFAGAAAYANAPHMKMPTADNAEKRRLSDARVSLLGAQESLLKLLDANLNLIQQIEAAIAGTMEGRLSDARTSLSVAQENLLKLPDASQNLRQQIEVLKRELELLKAQEVLKASETSR</sequence>
<comment type="similarity">
    <text evidence="4">Belongs to the HRD1 family.</text>
</comment>
<dbReference type="GO" id="GO:0008270">
    <property type="term" value="F:zinc ion binding"/>
    <property type="evidence" value="ECO:0007669"/>
    <property type="project" value="UniProtKB-KW"/>
</dbReference>
<dbReference type="FunFam" id="3.30.40.10:FF:000194">
    <property type="entry name" value="ERAD-associated E3 ubiquitin-protein ligase HRD1A"/>
    <property type="match status" value="1"/>
</dbReference>
<keyword evidence="9 15" id="KW-0863">Zinc-finger</keyword>
<organism evidence="19 20">
    <name type="scientific">Acorus gramineus</name>
    <name type="common">Dwarf sweet flag</name>
    <dbReference type="NCBI Taxonomy" id="55184"/>
    <lineage>
        <taxon>Eukaryota</taxon>
        <taxon>Viridiplantae</taxon>
        <taxon>Streptophyta</taxon>
        <taxon>Embryophyta</taxon>
        <taxon>Tracheophyta</taxon>
        <taxon>Spermatophyta</taxon>
        <taxon>Magnoliopsida</taxon>
        <taxon>Liliopsida</taxon>
        <taxon>Acoraceae</taxon>
        <taxon>Acorus</taxon>
    </lineage>
</organism>
<dbReference type="GO" id="GO:0043161">
    <property type="term" value="P:proteasome-mediated ubiquitin-dependent protein catabolic process"/>
    <property type="evidence" value="ECO:0007669"/>
    <property type="project" value="TreeGrafter"/>
</dbReference>
<keyword evidence="8" id="KW-0479">Metal-binding</keyword>
<dbReference type="SMART" id="SM00184">
    <property type="entry name" value="RING"/>
    <property type="match status" value="1"/>
</dbReference>
<keyword evidence="20" id="KW-1185">Reference proteome</keyword>
<evidence type="ECO:0000256" key="6">
    <source>
        <dbReference type="ARBA" id="ARBA00022679"/>
    </source>
</evidence>
<dbReference type="InterPro" id="IPR057992">
    <property type="entry name" value="TPR_SYVN1_N"/>
</dbReference>
<dbReference type="GO" id="GO:0005789">
    <property type="term" value="C:endoplasmic reticulum membrane"/>
    <property type="evidence" value="ECO:0007669"/>
    <property type="project" value="UniProtKB-SubCell"/>
</dbReference>
<evidence type="ECO:0000256" key="3">
    <source>
        <dbReference type="ARBA" id="ARBA00004906"/>
    </source>
</evidence>
<dbReference type="GO" id="GO:0061630">
    <property type="term" value="F:ubiquitin protein ligase activity"/>
    <property type="evidence" value="ECO:0007669"/>
    <property type="project" value="UniProtKB-EC"/>
</dbReference>
<dbReference type="InterPro" id="IPR050731">
    <property type="entry name" value="HRD1_E3_ubiq-ligases"/>
</dbReference>
<dbReference type="Pfam" id="PF25563">
    <property type="entry name" value="TPR_SYVN1_N"/>
    <property type="match status" value="1"/>
</dbReference>
<dbReference type="Pfam" id="PF13639">
    <property type="entry name" value="zf-RING_2"/>
    <property type="match status" value="1"/>
</dbReference>
<dbReference type="EMBL" id="JAUJYN010000005">
    <property type="protein sequence ID" value="KAK1270334.1"/>
    <property type="molecule type" value="Genomic_DNA"/>
</dbReference>
<feature type="transmembrane region" description="Helical" evidence="17">
    <location>
        <begin position="276"/>
        <end position="295"/>
    </location>
</feature>
<keyword evidence="12" id="KW-0862">Zinc</keyword>
<proteinExistence type="inferred from homology"/>
<evidence type="ECO:0000259" key="18">
    <source>
        <dbReference type="PROSITE" id="PS50089"/>
    </source>
</evidence>
<reference evidence="19" key="2">
    <citation type="submission" date="2023-06" db="EMBL/GenBank/DDBJ databases">
        <authorList>
            <person name="Ma L."/>
            <person name="Liu K.-W."/>
            <person name="Li Z."/>
            <person name="Hsiao Y.-Y."/>
            <person name="Qi Y."/>
            <person name="Fu T."/>
            <person name="Tang G."/>
            <person name="Zhang D."/>
            <person name="Sun W.-H."/>
            <person name="Liu D.-K."/>
            <person name="Li Y."/>
            <person name="Chen G.-Z."/>
            <person name="Liu X.-D."/>
            <person name="Liao X.-Y."/>
            <person name="Jiang Y.-T."/>
            <person name="Yu X."/>
            <person name="Hao Y."/>
            <person name="Huang J."/>
            <person name="Zhao X.-W."/>
            <person name="Ke S."/>
            <person name="Chen Y.-Y."/>
            <person name="Wu W.-L."/>
            <person name="Hsu J.-L."/>
            <person name="Lin Y.-F."/>
            <person name="Huang M.-D."/>
            <person name="Li C.-Y."/>
            <person name="Huang L."/>
            <person name="Wang Z.-W."/>
            <person name="Zhao X."/>
            <person name="Zhong W.-Y."/>
            <person name="Peng D.-H."/>
            <person name="Ahmad S."/>
            <person name="Lan S."/>
            <person name="Zhang J.-S."/>
            <person name="Tsai W.-C."/>
            <person name="Van De Peer Y."/>
            <person name="Liu Z.-J."/>
        </authorList>
    </citation>
    <scope>NUCLEOTIDE SEQUENCE</scope>
    <source>
        <strain evidence="19">SCP</strain>
        <tissue evidence="19">Leaves</tissue>
    </source>
</reference>
<dbReference type="PANTHER" id="PTHR22763">
    <property type="entry name" value="RING ZINC FINGER PROTEIN"/>
    <property type="match status" value="1"/>
</dbReference>
<evidence type="ECO:0000313" key="20">
    <source>
        <dbReference type="Proteomes" id="UP001179952"/>
    </source>
</evidence>
<reference evidence="19" key="1">
    <citation type="journal article" date="2023" name="Nat. Commun.">
        <title>Diploid and tetraploid genomes of Acorus and the evolution of monocots.</title>
        <authorList>
            <person name="Ma L."/>
            <person name="Liu K.W."/>
            <person name="Li Z."/>
            <person name="Hsiao Y.Y."/>
            <person name="Qi Y."/>
            <person name="Fu T."/>
            <person name="Tang G.D."/>
            <person name="Zhang D."/>
            <person name="Sun W.H."/>
            <person name="Liu D.K."/>
            <person name="Li Y."/>
            <person name="Chen G.Z."/>
            <person name="Liu X.D."/>
            <person name="Liao X.Y."/>
            <person name="Jiang Y.T."/>
            <person name="Yu X."/>
            <person name="Hao Y."/>
            <person name="Huang J."/>
            <person name="Zhao X.W."/>
            <person name="Ke S."/>
            <person name="Chen Y.Y."/>
            <person name="Wu W.L."/>
            <person name="Hsu J.L."/>
            <person name="Lin Y.F."/>
            <person name="Huang M.D."/>
            <person name="Li C.Y."/>
            <person name="Huang L."/>
            <person name="Wang Z.W."/>
            <person name="Zhao X."/>
            <person name="Zhong W.Y."/>
            <person name="Peng D.H."/>
            <person name="Ahmad S."/>
            <person name="Lan S."/>
            <person name="Zhang J.S."/>
            <person name="Tsai W.C."/>
            <person name="Van de Peer Y."/>
            <person name="Liu Z.J."/>
        </authorList>
    </citation>
    <scope>NUCLEOTIDE SEQUENCE</scope>
    <source>
        <strain evidence="19">SCP</strain>
    </source>
</reference>
<dbReference type="PROSITE" id="PS50089">
    <property type="entry name" value="ZF_RING_2"/>
    <property type="match status" value="1"/>
</dbReference>
<dbReference type="InterPro" id="IPR001841">
    <property type="entry name" value="Znf_RING"/>
</dbReference>
<evidence type="ECO:0000313" key="19">
    <source>
        <dbReference type="EMBL" id="KAK1270334.1"/>
    </source>
</evidence>
<evidence type="ECO:0000256" key="16">
    <source>
        <dbReference type="SAM" id="MobiDB-lite"/>
    </source>
</evidence>
<evidence type="ECO:0000256" key="15">
    <source>
        <dbReference type="PROSITE-ProRule" id="PRU00175"/>
    </source>
</evidence>
<feature type="transmembrane region" description="Helical" evidence="17">
    <location>
        <begin position="58"/>
        <end position="77"/>
    </location>
</feature>